<evidence type="ECO:0000313" key="3">
    <source>
        <dbReference type="EMBL" id="OAQ25066.1"/>
    </source>
</evidence>
<feature type="compositionally biased region" description="Low complexity" evidence="1">
    <location>
        <begin position="489"/>
        <end position="498"/>
    </location>
</feature>
<feature type="transmembrane region" description="Helical" evidence="2">
    <location>
        <begin position="54"/>
        <end position="76"/>
    </location>
</feature>
<keyword evidence="2" id="KW-0812">Transmembrane</keyword>
<feature type="region of interest" description="Disordered" evidence="1">
    <location>
        <begin position="644"/>
        <end position="750"/>
    </location>
</feature>
<keyword evidence="2" id="KW-0472">Membrane</keyword>
<dbReference type="EMBL" id="KV442083">
    <property type="protein sequence ID" value="OAQ25066.1"/>
    <property type="molecule type" value="Genomic_DNA"/>
</dbReference>
<feature type="region of interest" description="Disordered" evidence="1">
    <location>
        <begin position="453"/>
        <end position="550"/>
    </location>
</feature>
<evidence type="ECO:0000256" key="1">
    <source>
        <dbReference type="SAM" id="MobiDB-lite"/>
    </source>
</evidence>
<feature type="compositionally biased region" description="Polar residues" evidence="1">
    <location>
        <begin position="536"/>
        <end position="550"/>
    </location>
</feature>
<feature type="compositionally biased region" description="Basic and acidic residues" evidence="1">
    <location>
        <begin position="525"/>
        <end position="535"/>
    </location>
</feature>
<dbReference type="AlphaFoldDB" id="A0A197JKN2"/>
<sequence length="750" mass="83549">MSTGRIQRALKGMRRALSISYDSPLHGPARIGWAICTFGYAYPRRRVGENVTVCIFRTFVILVTRLGCILGTIWYLHNLIAYLKLGDARPYNVLSIEYESNNGTIAPVLNIASPYERAVNLTSMSYHDNSGGDFPLELEVSEYDLHLLVMGPGVVNLDAKGGNDEYVQYVLKHNQTYASEWTRVGLIHPDTTGNVTDSRDFSNQYYFYPGHIVEIRYEPLEFHTVNRQSDNSTTFERFKYFLGFGGETVGYSYKSSVTHMPFPATRPASWDNLTTVIIIRPSSVISSKSYNEEKTSIRATMSGIGGLLGIVSSIIVFLFGVSVMSPWGFIAGIPYFRRRITGSLAKAYTSQGGLSKGPFTTHQSNIGKFEPGMSTEMRVAMVKEQLDELELVLMEYYIDGAVFQGYDQERTKVKVERAASMRSRINGVDGQVGSGGKGKDMMMEPLTLPSRTLFESQHPPAVNDTSFRRVSLDRHPNQTTSSAEGGGVFEYYQQQKFQHQQEEQSLRHQNNGSNQYRNSTLSEQGLRHSLTEEPSSRNNVGRGRQSSQQNGRTHFAMDMYDQQDDQLGLLQQDHHSMRQTYLQNTASSMNPAYPPRPPKDEIISMHLQNDTHLTTTDPNHHSASYNNGAAPAYSIATAAATTTAASASPSSPPLGHLQDPVPSSLWWKEGTPLTDAPHSTTTTNSTTAGSRPVSVQPLNPNARTSTSFSPPPPPSSSSHQQQQQQQQQQEQQEQQEHNHGLDLSNQPREF</sequence>
<feature type="compositionally biased region" description="Basic and acidic residues" evidence="1">
    <location>
        <begin position="466"/>
        <end position="476"/>
    </location>
</feature>
<feature type="compositionally biased region" description="Polar residues" evidence="1">
    <location>
        <begin position="507"/>
        <end position="523"/>
    </location>
</feature>
<protein>
    <submittedName>
        <fullName evidence="3">Uncharacterized protein</fullName>
    </submittedName>
</protein>
<organism evidence="3 4">
    <name type="scientific">Linnemannia elongata AG-77</name>
    <dbReference type="NCBI Taxonomy" id="1314771"/>
    <lineage>
        <taxon>Eukaryota</taxon>
        <taxon>Fungi</taxon>
        <taxon>Fungi incertae sedis</taxon>
        <taxon>Mucoromycota</taxon>
        <taxon>Mortierellomycotina</taxon>
        <taxon>Mortierellomycetes</taxon>
        <taxon>Mortierellales</taxon>
        <taxon>Mortierellaceae</taxon>
        <taxon>Linnemannia</taxon>
    </lineage>
</organism>
<keyword evidence="2" id="KW-1133">Transmembrane helix</keyword>
<dbReference type="OrthoDB" id="2403806at2759"/>
<feature type="compositionally biased region" description="Polar residues" evidence="1">
    <location>
        <begin position="696"/>
        <end position="708"/>
    </location>
</feature>
<evidence type="ECO:0000256" key="2">
    <source>
        <dbReference type="SAM" id="Phobius"/>
    </source>
</evidence>
<gene>
    <name evidence="3" type="ORF">K457DRAFT_23444</name>
</gene>
<evidence type="ECO:0000313" key="4">
    <source>
        <dbReference type="Proteomes" id="UP000078512"/>
    </source>
</evidence>
<feature type="compositionally biased region" description="Low complexity" evidence="1">
    <location>
        <begin position="716"/>
        <end position="732"/>
    </location>
</feature>
<dbReference type="Proteomes" id="UP000078512">
    <property type="component" value="Unassembled WGS sequence"/>
</dbReference>
<reference evidence="3 4" key="1">
    <citation type="submission" date="2016-05" db="EMBL/GenBank/DDBJ databases">
        <title>Genome sequencing reveals origins of a unique bacterial endosymbiosis in the earliest lineages of terrestrial Fungi.</title>
        <authorList>
            <consortium name="DOE Joint Genome Institute"/>
            <person name="Uehling J."/>
            <person name="Gryganskyi A."/>
            <person name="Hameed K."/>
            <person name="Tschaplinski T."/>
            <person name="Misztal P."/>
            <person name="Wu S."/>
            <person name="Desiro A."/>
            <person name="Vande Pol N."/>
            <person name="Du Z.-Y."/>
            <person name="Zienkiewicz A."/>
            <person name="Zienkiewicz K."/>
            <person name="Morin E."/>
            <person name="Tisserant E."/>
            <person name="Splivallo R."/>
            <person name="Hainaut M."/>
            <person name="Henrissat B."/>
            <person name="Ohm R."/>
            <person name="Kuo A."/>
            <person name="Yan J."/>
            <person name="Lipzen A."/>
            <person name="Nolan M."/>
            <person name="Labutti K."/>
            <person name="Barry K."/>
            <person name="Goldstein A."/>
            <person name="Labbe J."/>
            <person name="Schadt C."/>
            <person name="Tuskan G."/>
            <person name="Grigoriev I."/>
            <person name="Martin F."/>
            <person name="Vilgalys R."/>
            <person name="Bonito G."/>
        </authorList>
    </citation>
    <scope>NUCLEOTIDE SEQUENCE [LARGE SCALE GENOMIC DNA]</scope>
    <source>
        <strain evidence="3 4">AG-77</strain>
    </source>
</reference>
<name>A0A197JKN2_9FUNG</name>
<accession>A0A197JKN2</accession>
<feature type="transmembrane region" description="Helical" evidence="2">
    <location>
        <begin position="304"/>
        <end position="330"/>
    </location>
</feature>
<keyword evidence="4" id="KW-1185">Reference proteome</keyword>
<proteinExistence type="predicted"/>